<protein>
    <submittedName>
        <fullName evidence="1">Uncharacterized protein</fullName>
    </submittedName>
</protein>
<evidence type="ECO:0000313" key="1">
    <source>
        <dbReference type="EMBL" id="ODQ49561.1"/>
    </source>
</evidence>
<dbReference type="OrthoDB" id="10488818at2759"/>
<evidence type="ECO:0000313" key="2">
    <source>
        <dbReference type="Proteomes" id="UP000094455"/>
    </source>
</evidence>
<reference evidence="1 2" key="1">
    <citation type="journal article" date="2016" name="Proc. Natl. Acad. Sci. U.S.A.">
        <title>Comparative genomics of biotechnologically important yeasts.</title>
        <authorList>
            <person name="Riley R."/>
            <person name="Haridas S."/>
            <person name="Wolfe K.H."/>
            <person name="Lopes M.R."/>
            <person name="Hittinger C.T."/>
            <person name="Goeker M."/>
            <person name="Salamov A.A."/>
            <person name="Wisecaver J.H."/>
            <person name="Long T.M."/>
            <person name="Calvey C.H."/>
            <person name="Aerts A.L."/>
            <person name="Barry K.W."/>
            <person name="Choi C."/>
            <person name="Clum A."/>
            <person name="Coughlan A.Y."/>
            <person name="Deshpande S."/>
            <person name="Douglass A.P."/>
            <person name="Hanson S.J."/>
            <person name="Klenk H.-P."/>
            <person name="LaButti K.M."/>
            <person name="Lapidus A."/>
            <person name="Lindquist E.A."/>
            <person name="Lipzen A.M."/>
            <person name="Meier-Kolthoff J.P."/>
            <person name="Ohm R.A."/>
            <person name="Otillar R.P."/>
            <person name="Pangilinan J.L."/>
            <person name="Peng Y."/>
            <person name="Rokas A."/>
            <person name="Rosa C.A."/>
            <person name="Scheuner C."/>
            <person name="Sibirny A.A."/>
            <person name="Slot J.C."/>
            <person name="Stielow J.B."/>
            <person name="Sun H."/>
            <person name="Kurtzman C.P."/>
            <person name="Blackwell M."/>
            <person name="Grigoriev I.V."/>
            <person name="Jeffries T.W."/>
        </authorList>
    </citation>
    <scope>NUCLEOTIDE SEQUENCE [LARGE SCALE GENOMIC DNA]</scope>
    <source>
        <strain evidence="1 2">NRRL Y-2026</strain>
    </source>
</reference>
<dbReference type="AlphaFoldDB" id="A0A1E3NTT6"/>
<proteinExistence type="predicted"/>
<dbReference type="GeneID" id="30177313"/>
<name>A0A1E3NTT6_9ASCO</name>
<keyword evidence="2" id="KW-1185">Reference proteome</keyword>
<sequence>MEERKDSTARHIRSFGDLHLAAANVYACIDVYDLFRRVVNMIASLEYSYMYLVVLRSVITEAPQKKLLCSKWHKLEKSVIQVPFRTTVDVLTDVTYVPLLSRNNCEILKILILRMNVGGSGKRMQDEKEAENDEKETPMPVLLLSPSVDESHFMPPVEPAEEFTGKSIFKSKRRPFQIRWNHEGEYDIGRLHKKYGSNLTDDDLDILTDQFLWPCLKLTPAMSLLDKLSVILTGYLYSGELESHTLQRFWEGRSQAALTNNENLRNSKIPAVVFEDLDFKTAEASLTELKLRMTAKMKEFEDL</sequence>
<dbReference type="Proteomes" id="UP000094455">
    <property type="component" value="Unassembled WGS sequence"/>
</dbReference>
<gene>
    <name evidence="1" type="ORF">PICMEDRAFT_14993</name>
</gene>
<accession>A0A1E3NTT6</accession>
<dbReference type="EMBL" id="KV454001">
    <property type="protein sequence ID" value="ODQ49561.1"/>
    <property type="molecule type" value="Genomic_DNA"/>
</dbReference>
<dbReference type="RefSeq" id="XP_019020674.1">
    <property type="nucleotide sequence ID" value="XM_019160626.1"/>
</dbReference>
<organism evidence="1 2">
    <name type="scientific">Pichia membranifaciens NRRL Y-2026</name>
    <dbReference type="NCBI Taxonomy" id="763406"/>
    <lineage>
        <taxon>Eukaryota</taxon>
        <taxon>Fungi</taxon>
        <taxon>Dikarya</taxon>
        <taxon>Ascomycota</taxon>
        <taxon>Saccharomycotina</taxon>
        <taxon>Pichiomycetes</taxon>
        <taxon>Pichiales</taxon>
        <taxon>Pichiaceae</taxon>
        <taxon>Pichia</taxon>
    </lineage>
</organism>